<reference evidence="5 6" key="1">
    <citation type="submission" date="2019-09" db="EMBL/GenBank/DDBJ databases">
        <authorList>
            <person name="Leyn A S."/>
        </authorList>
    </citation>
    <scope>NUCLEOTIDE SEQUENCE [LARGE SCALE GENOMIC DNA]</scope>
    <source>
        <strain evidence="5">AA231_1</strain>
    </source>
</reference>
<dbReference type="AlphaFoldDB" id="A0A6I8LX68"/>
<dbReference type="Proteomes" id="UP000399805">
    <property type="component" value="Unassembled WGS sequence"/>
</dbReference>
<keyword evidence="1" id="KW-0805">Transcription regulation</keyword>
<evidence type="ECO:0000256" key="2">
    <source>
        <dbReference type="ARBA" id="ARBA00023163"/>
    </source>
</evidence>
<keyword evidence="3" id="KW-0472">Membrane</keyword>
<evidence type="ECO:0000256" key="1">
    <source>
        <dbReference type="ARBA" id="ARBA00023015"/>
    </source>
</evidence>
<sequence>MTHPDRDHLVLLALDDQEPGAADTAHLDSCADCREELESLRAVAGLGREAAAETALPPVAEAVWERIAAETGQPSLGAARETAESAHDADRRDVLRPRFSRAVRYGVVAAAAAAVAAVVTVALTGGGPDEGRVIAQAQLNRQVAAPAEAAGQVRIIDSGGGSLRLKLELTGMPAPAGLYEIWLYDGKTTMIPLGVVAGTDADVAIPHTLTLQAFPIVDVSAQQLGQQEHGTSMVQGTLRVEGP</sequence>
<evidence type="ECO:0000313" key="5">
    <source>
        <dbReference type="EMBL" id="VVJ21849.1"/>
    </source>
</evidence>
<organism evidence="5 6">
    <name type="scientific">Amycolatopsis camponoti</name>
    <dbReference type="NCBI Taxonomy" id="2606593"/>
    <lineage>
        <taxon>Bacteria</taxon>
        <taxon>Bacillati</taxon>
        <taxon>Actinomycetota</taxon>
        <taxon>Actinomycetes</taxon>
        <taxon>Pseudonocardiales</taxon>
        <taxon>Pseudonocardiaceae</taxon>
        <taxon>Amycolatopsis</taxon>
    </lineage>
</organism>
<dbReference type="Pfam" id="PF10099">
    <property type="entry name" value="RskA_C"/>
    <property type="match status" value="1"/>
</dbReference>
<dbReference type="InterPro" id="IPR041916">
    <property type="entry name" value="Anti_sigma_zinc_sf"/>
</dbReference>
<gene>
    <name evidence="5" type="ORF">AA23TX_06863</name>
</gene>
<evidence type="ECO:0000256" key="3">
    <source>
        <dbReference type="SAM" id="Phobius"/>
    </source>
</evidence>
<evidence type="ECO:0000259" key="4">
    <source>
        <dbReference type="Pfam" id="PF10099"/>
    </source>
</evidence>
<dbReference type="InterPro" id="IPR018764">
    <property type="entry name" value="RskA_C"/>
</dbReference>
<proteinExistence type="predicted"/>
<dbReference type="RefSeq" id="WP_155546701.1">
    <property type="nucleotide sequence ID" value="NZ_CABVGP010000002.1"/>
</dbReference>
<evidence type="ECO:0000313" key="6">
    <source>
        <dbReference type="Proteomes" id="UP000399805"/>
    </source>
</evidence>
<dbReference type="GO" id="GO:0005886">
    <property type="term" value="C:plasma membrane"/>
    <property type="evidence" value="ECO:0007669"/>
    <property type="project" value="InterPro"/>
</dbReference>
<dbReference type="EMBL" id="CABVGP010000002">
    <property type="protein sequence ID" value="VVJ21849.1"/>
    <property type="molecule type" value="Genomic_DNA"/>
</dbReference>
<dbReference type="Gene3D" id="1.10.10.1320">
    <property type="entry name" value="Anti-sigma factor, zinc-finger domain"/>
    <property type="match status" value="1"/>
</dbReference>
<name>A0A6I8LX68_9PSEU</name>
<feature type="transmembrane region" description="Helical" evidence="3">
    <location>
        <begin position="102"/>
        <end position="123"/>
    </location>
</feature>
<keyword evidence="3" id="KW-0812">Transmembrane</keyword>
<keyword evidence="2" id="KW-0804">Transcription</keyword>
<accession>A0A6I8LX68</accession>
<keyword evidence="3" id="KW-1133">Transmembrane helix</keyword>
<keyword evidence="6" id="KW-1185">Reference proteome</keyword>
<feature type="domain" description="Anti-sigma K factor RskA C-terminal" evidence="4">
    <location>
        <begin position="109"/>
        <end position="228"/>
    </location>
</feature>
<protein>
    <recommendedName>
        <fullName evidence="4">Anti-sigma K factor RskA C-terminal domain-containing protein</fullName>
    </recommendedName>
</protein>